<feature type="transmembrane region" description="Helical" evidence="1">
    <location>
        <begin position="257"/>
        <end position="277"/>
    </location>
</feature>
<feature type="transmembrane region" description="Helical" evidence="1">
    <location>
        <begin position="341"/>
        <end position="359"/>
    </location>
</feature>
<dbReference type="EMBL" id="VKAC01000001">
    <property type="protein sequence ID" value="TXR58048.1"/>
    <property type="molecule type" value="Genomic_DNA"/>
</dbReference>
<dbReference type="AlphaFoldDB" id="A0A5C8ZLX1"/>
<dbReference type="RefSeq" id="WP_147924659.1">
    <property type="nucleotide sequence ID" value="NZ_VKAC01000001.1"/>
</dbReference>
<feature type="transmembrane region" description="Helical" evidence="1">
    <location>
        <begin position="405"/>
        <end position="422"/>
    </location>
</feature>
<reference evidence="2 3" key="1">
    <citation type="submission" date="2019-07" db="EMBL/GenBank/DDBJ databases">
        <title>Quadrisphaera sp. strain DD2A genome sequencing and assembly.</title>
        <authorList>
            <person name="Kim I."/>
        </authorList>
    </citation>
    <scope>NUCLEOTIDE SEQUENCE [LARGE SCALE GENOMIC DNA]</scope>
    <source>
        <strain evidence="2 3">DD2A</strain>
    </source>
</reference>
<comment type="caution">
    <text evidence="2">The sequence shown here is derived from an EMBL/GenBank/DDBJ whole genome shotgun (WGS) entry which is preliminary data.</text>
</comment>
<feature type="transmembrane region" description="Helical" evidence="1">
    <location>
        <begin position="289"/>
        <end position="305"/>
    </location>
</feature>
<feature type="transmembrane region" description="Helical" evidence="1">
    <location>
        <begin position="206"/>
        <end position="228"/>
    </location>
</feature>
<feature type="transmembrane region" description="Helical" evidence="1">
    <location>
        <begin position="110"/>
        <end position="128"/>
    </location>
</feature>
<evidence type="ECO:0008006" key="4">
    <source>
        <dbReference type="Google" id="ProtNLM"/>
    </source>
</evidence>
<name>A0A5C8ZLX1_9ACTN</name>
<dbReference type="OrthoDB" id="3169698at2"/>
<sequence>MVGWSGAVAPAAVAAAVLVVPGLLVGRAAGLRGLVWSGVAPALSTGVVALAAVGAAVSGVRWGLLPLALATALTVVIALPVGLLTGGFGSGRGSRAGDGSRLRGLGHRDAAVALGAAGGLLGGGLLAGRRLTSALWDPTAVSQSYDAVFHLNAVRWVLDTGDGSSLHLGRLDHPGAATAFYPAAWHDVVSLAAMTTGGAVDVSTNATALAVALVVWPLGAVGLVRAVLGRRPVALAAAGALTAAFTAMPVAPLEWGVLYPTFLTTSLLPAPLALLVLAADRSRTLRARLGALAVAAGTLPGLALAQPSGGFALVALALPLGLVVLGRTTTAWWRAGHRVPALALPVLSVLVVALGWRVVDTSASVVSARATVWDPESSLRQAVEQAVLYSHLSIPEPVRWEVTRPPLWLAAALVLLGLALAVRRRQLRWVAGAHLVASVLYVCAWAVQTPLTRRLTGYWFNDAYRIAPLTVITGIVLASAAVSLAPAAVRRLVRRLRLLAAGTRPPVRTPGRRALSGRRRAAPAVRLVPAERWTALATTSAAVAVLVVLAGARGPGYAVTYGSLHANSVATSDTEYSDVLDAPERALLDRVASEVPAGVMVAGNPWNGSGLVYAVADRLTPFPHMTSTFDADRQVVAAHLRDAMTDPAVCPAVQRLHLGYVLDFGTYYLWGGDPADRDKRYPGLLDLATAPGFAAVDSQDGPDPSKGPVATLYRIDACGAITPGAFPSSSS</sequence>
<evidence type="ECO:0000256" key="1">
    <source>
        <dbReference type="SAM" id="Phobius"/>
    </source>
</evidence>
<protein>
    <recommendedName>
        <fullName evidence="4">Galactan 5-O-arabinofuranosyltransferase</fullName>
    </recommendedName>
</protein>
<feature type="transmembrane region" description="Helical" evidence="1">
    <location>
        <begin position="63"/>
        <end position="89"/>
    </location>
</feature>
<keyword evidence="1" id="KW-0472">Membrane</keyword>
<dbReference type="Proteomes" id="UP000321234">
    <property type="component" value="Unassembled WGS sequence"/>
</dbReference>
<proteinExistence type="predicted"/>
<feature type="transmembrane region" description="Helical" evidence="1">
    <location>
        <begin position="311"/>
        <end position="329"/>
    </location>
</feature>
<evidence type="ECO:0000313" key="2">
    <source>
        <dbReference type="EMBL" id="TXR58048.1"/>
    </source>
</evidence>
<feature type="transmembrane region" description="Helical" evidence="1">
    <location>
        <begin position="233"/>
        <end position="251"/>
    </location>
</feature>
<keyword evidence="3" id="KW-1185">Reference proteome</keyword>
<feature type="transmembrane region" description="Helical" evidence="1">
    <location>
        <begin position="6"/>
        <end position="26"/>
    </location>
</feature>
<gene>
    <name evidence="2" type="ORF">FMM08_02215</name>
</gene>
<dbReference type="Pfam" id="PF20176">
    <property type="entry name" value="DUF6541"/>
    <property type="match status" value="1"/>
</dbReference>
<feature type="transmembrane region" description="Helical" evidence="1">
    <location>
        <begin position="429"/>
        <end position="447"/>
    </location>
</feature>
<keyword evidence="1" id="KW-1133">Transmembrane helix</keyword>
<dbReference type="InterPro" id="IPR046671">
    <property type="entry name" value="DUF6541"/>
</dbReference>
<keyword evidence="1" id="KW-0812">Transmembrane</keyword>
<accession>A0A5C8ZLX1</accession>
<feature type="transmembrane region" description="Helical" evidence="1">
    <location>
        <begin position="33"/>
        <end position="57"/>
    </location>
</feature>
<organism evidence="2 3">
    <name type="scientific">Quadrisphaera setariae</name>
    <dbReference type="NCBI Taxonomy" id="2593304"/>
    <lineage>
        <taxon>Bacteria</taxon>
        <taxon>Bacillati</taxon>
        <taxon>Actinomycetota</taxon>
        <taxon>Actinomycetes</taxon>
        <taxon>Kineosporiales</taxon>
        <taxon>Kineosporiaceae</taxon>
        <taxon>Quadrisphaera</taxon>
    </lineage>
</organism>
<feature type="transmembrane region" description="Helical" evidence="1">
    <location>
        <begin position="467"/>
        <end position="489"/>
    </location>
</feature>
<evidence type="ECO:0000313" key="3">
    <source>
        <dbReference type="Proteomes" id="UP000321234"/>
    </source>
</evidence>